<organism evidence="2 3">
    <name type="scientific">Photorhabdus temperata J3</name>
    <dbReference type="NCBI Taxonomy" id="1389415"/>
    <lineage>
        <taxon>Bacteria</taxon>
        <taxon>Pseudomonadati</taxon>
        <taxon>Pseudomonadota</taxon>
        <taxon>Gammaproteobacteria</taxon>
        <taxon>Enterobacterales</taxon>
        <taxon>Morganellaceae</taxon>
        <taxon>Photorhabdus</taxon>
    </lineage>
</organism>
<dbReference type="AlphaFoldDB" id="U7R8A6"/>
<dbReference type="SUPFAM" id="SSF109604">
    <property type="entry name" value="HD-domain/PDEase-like"/>
    <property type="match status" value="1"/>
</dbReference>
<dbReference type="InterPro" id="IPR006674">
    <property type="entry name" value="HD_domain"/>
</dbReference>
<sequence length="225" mass="25815">MPTAPSNFLKKVIFMEYLNRYEMLFREFISKEMNTDPAHDINHIMRVVQTSERLCLQEKANSKVIIPAAYLHDCYTLPKNHPDRGRSSQIAADIAITFLEKIAYPQKYLSDIHHAIVAHSFSANIVPTTLEARIVQDADRLDALGAIGIARCIQVGITSNSQLYSEIDPFCVDREPNDKMYTVDHFYTKLFRLPETMQTTAGKNEAHKRVSYMKGYLEQLNDEIQ</sequence>
<dbReference type="CDD" id="cd00077">
    <property type="entry name" value="HDc"/>
    <property type="match status" value="1"/>
</dbReference>
<proteinExistence type="predicted"/>
<gene>
    <name evidence="2" type="ORF">O185_00745</name>
</gene>
<feature type="domain" description="HD" evidence="1">
    <location>
        <begin position="40"/>
        <end position="144"/>
    </location>
</feature>
<dbReference type="PATRIC" id="fig|1389415.4.peg.134"/>
<name>U7R8A6_PHOTE</name>
<dbReference type="PANTHER" id="PTHR33594:SF1">
    <property type="entry name" value="HD_PDEASE DOMAIN-CONTAINING PROTEIN"/>
    <property type="match status" value="1"/>
</dbReference>
<dbReference type="Proteomes" id="UP000017133">
    <property type="component" value="Unassembled WGS sequence"/>
</dbReference>
<dbReference type="Pfam" id="PF01966">
    <property type="entry name" value="HD"/>
    <property type="match status" value="1"/>
</dbReference>
<dbReference type="RefSeq" id="WP_023043411.1">
    <property type="nucleotide sequence ID" value="NZ_AXDT01000010.1"/>
</dbReference>
<dbReference type="PANTHER" id="PTHR33594">
    <property type="entry name" value="SUPERFAMILY HYDROLASE, PUTATIVE (AFU_ORTHOLOGUE AFUA_1G03035)-RELATED"/>
    <property type="match status" value="1"/>
</dbReference>
<accession>U7R8A6</accession>
<evidence type="ECO:0000259" key="1">
    <source>
        <dbReference type="PROSITE" id="PS51831"/>
    </source>
</evidence>
<evidence type="ECO:0000313" key="2">
    <source>
        <dbReference type="EMBL" id="ERT14926.1"/>
    </source>
</evidence>
<dbReference type="SMART" id="SM00471">
    <property type="entry name" value="HDc"/>
    <property type="match status" value="1"/>
</dbReference>
<protein>
    <recommendedName>
        <fullName evidence="1">HD domain-containing protein</fullName>
    </recommendedName>
</protein>
<reference evidence="2 3" key="1">
    <citation type="submission" date="2013-10" db="EMBL/GenBank/DDBJ databases">
        <title>Whole Genome Shotgun Sequence of Photorhabdus temperata J3.</title>
        <authorList>
            <person name="Park G.-S."/>
            <person name="Hong S.-J."/>
            <person name="Shin J.-H."/>
        </authorList>
    </citation>
    <scope>NUCLEOTIDE SEQUENCE [LARGE SCALE GENOMIC DNA]</scope>
    <source>
        <strain evidence="2 3">J3</strain>
    </source>
</reference>
<dbReference type="InterPro" id="IPR003607">
    <property type="entry name" value="HD/PDEase_dom"/>
</dbReference>
<keyword evidence="3" id="KW-1185">Reference proteome</keyword>
<dbReference type="Gene3D" id="1.10.3210.50">
    <property type="match status" value="1"/>
</dbReference>
<evidence type="ECO:0000313" key="3">
    <source>
        <dbReference type="Proteomes" id="UP000017133"/>
    </source>
</evidence>
<dbReference type="PROSITE" id="PS51831">
    <property type="entry name" value="HD"/>
    <property type="match status" value="1"/>
</dbReference>
<dbReference type="EMBL" id="AXDT01000010">
    <property type="protein sequence ID" value="ERT14926.1"/>
    <property type="molecule type" value="Genomic_DNA"/>
</dbReference>
<comment type="caution">
    <text evidence="2">The sequence shown here is derived from an EMBL/GenBank/DDBJ whole genome shotgun (WGS) entry which is preliminary data.</text>
</comment>